<evidence type="ECO:0000259" key="7">
    <source>
        <dbReference type="Pfam" id="PF01676"/>
    </source>
</evidence>
<dbReference type="InterPro" id="IPR006124">
    <property type="entry name" value="Metalloenzyme"/>
</dbReference>
<dbReference type="CDD" id="cd16011">
    <property type="entry name" value="iPGM_like"/>
    <property type="match status" value="1"/>
</dbReference>
<comment type="catalytic activity">
    <reaction evidence="1">
        <text>(2R)-2-phosphoglycerate = (2R)-3-phosphoglycerate</text>
        <dbReference type="Rhea" id="RHEA:15901"/>
        <dbReference type="ChEBI" id="CHEBI:58272"/>
        <dbReference type="ChEBI" id="CHEBI:58289"/>
        <dbReference type="EC" id="5.4.2.12"/>
    </reaction>
</comment>
<dbReference type="PIRSF" id="PIRSF006392">
    <property type="entry name" value="IPGAM_arch"/>
    <property type="match status" value="1"/>
</dbReference>
<evidence type="ECO:0000313" key="8">
    <source>
        <dbReference type="EMBL" id="RWX73639.1"/>
    </source>
</evidence>
<name>A0A444L7V4_METS7</name>
<organism evidence="8 9">
    <name type="scientific">Methanosuratincola subterraneus</name>
    <dbReference type="NCBI Taxonomy" id="2593994"/>
    <lineage>
        <taxon>Archaea</taxon>
        <taxon>Thermoproteota</taxon>
        <taxon>Methanosuratincolia</taxon>
        <taxon>Candidatus Methanomethylicales</taxon>
        <taxon>Candidatus Methanomethylicaceae</taxon>
        <taxon>Candidatus Methanosuratincola (ex Vanwonterghem et al. 2016)</taxon>
    </lineage>
</organism>
<comment type="function">
    <text evidence="2">Catalyzes the interconversion of 2-phosphoglycerate and 3-phosphoglycerate.</text>
</comment>
<evidence type="ECO:0000313" key="9">
    <source>
        <dbReference type="Proteomes" id="UP000288215"/>
    </source>
</evidence>
<dbReference type="InterPro" id="IPR017850">
    <property type="entry name" value="Alkaline_phosphatase_core_sf"/>
</dbReference>
<evidence type="ECO:0000256" key="3">
    <source>
        <dbReference type="ARBA" id="ARBA00004921"/>
    </source>
</evidence>
<dbReference type="Pfam" id="PF01676">
    <property type="entry name" value="Metalloenzyme"/>
    <property type="match status" value="1"/>
</dbReference>
<proteinExistence type="inferred from homology"/>
<evidence type="ECO:0000256" key="6">
    <source>
        <dbReference type="SAM" id="MobiDB-lite"/>
    </source>
</evidence>
<dbReference type="SUPFAM" id="SSF53649">
    <property type="entry name" value="Alkaline phosphatase-like"/>
    <property type="match status" value="1"/>
</dbReference>
<gene>
    <name evidence="8" type="ORF">Metus_0418</name>
</gene>
<dbReference type="GO" id="GO:0046872">
    <property type="term" value="F:metal ion binding"/>
    <property type="evidence" value="ECO:0007669"/>
    <property type="project" value="InterPro"/>
</dbReference>
<evidence type="ECO:0000256" key="1">
    <source>
        <dbReference type="ARBA" id="ARBA00000370"/>
    </source>
</evidence>
<comment type="pathway">
    <text evidence="3">Carbohydrate degradation.</text>
</comment>
<evidence type="ECO:0000256" key="5">
    <source>
        <dbReference type="ARBA" id="ARBA00023152"/>
    </source>
</evidence>
<dbReference type="Pfam" id="PF10143">
    <property type="entry name" value="PhosphMutase"/>
    <property type="match status" value="1"/>
</dbReference>
<dbReference type="AlphaFoldDB" id="A0A444L7V4"/>
<feature type="domain" description="Metalloenzyme" evidence="7">
    <location>
        <begin position="1"/>
        <end position="389"/>
    </location>
</feature>
<dbReference type="Gene3D" id="3.40.720.10">
    <property type="entry name" value="Alkaline Phosphatase, subunit A"/>
    <property type="match status" value="2"/>
</dbReference>
<protein>
    <recommendedName>
        <fullName evidence="7">Metalloenzyme domain-containing protein</fullName>
    </recommendedName>
</protein>
<reference evidence="8 9" key="1">
    <citation type="submission" date="2018-12" db="EMBL/GenBank/DDBJ databases">
        <title>The complete genome of the methanogenic archaea of the candidate phylum Verstraetearchaeota, obtained from the metagenome of underground thermal water.</title>
        <authorList>
            <person name="Kadnikov V.V."/>
            <person name="Mardanov A.V."/>
            <person name="Beletsky A.V."/>
            <person name="Karnachuk O.V."/>
            <person name="Ravin N.V."/>
        </authorList>
    </citation>
    <scope>NUCLEOTIDE SEQUENCE [LARGE SCALE GENOMIC DNA]</scope>
    <source>
        <strain evidence="8">Ch88</strain>
    </source>
</reference>
<evidence type="ECO:0000256" key="2">
    <source>
        <dbReference type="ARBA" id="ARBA00002315"/>
    </source>
</evidence>
<evidence type="ECO:0000256" key="4">
    <source>
        <dbReference type="ARBA" id="ARBA00005524"/>
    </source>
</evidence>
<dbReference type="PANTHER" id="PTHR31209:SF0">
    <property type="entry name" value="METALLOENZYME DOMAIN-CONTAINING PROTEIN"/>
    <property type="match status" value="1"/>
</dbReference>
<dbReference type="Proteomes" id="UP000288215">
    <property type="component" value="Unassembled WGS sequence"/>
</dbReference>
<keyword evidence="5" id="KW-0324">Glycolysis</keyword>
<sequence>MQILLIVADGMADLPIGDLGGKTPLQAAGAENLDTLAATGRSGLMDPPIAGIPPGSDVAHLNFLGYNPRRYYTGRGPLEAAGAGIEMQPDGAFYRCNLCMLSPDGVVIDEKVELDEGIRSEVEKEINQELQDRFEGIEASFRFTLGYRGILTLRGKRSAPEITYPQPKRLGCLPDRPRGTGSGGEKTAEVLYQFRELSARIISGKLRVESPAGCFTLIPGGGGRAPMLPSFNERHGMEGAGIAAVPLIKGICRLCGMHVPQVQGATGKPDTDLISKARSALDALEKFDFALLHVEATDELSHNGDVQGKIRMIRRIDEMIGFLLERIELKECLVAVLADHVTSTELRRHTADPVPVVASGWKLNPDGVKEYSEAAAAKGKLGRFNGSELFHILKLQGGFTQFGP</sequence>
<comment type="caution">
    <text evidence="8">The sequence shown here is derived from an EMBL/GenBank/DDBJ whole genome shotgun (WGS) entry which is preliminary data.</text>
</comment>
<dbReference type="NCBIfam" id="TIGR00306">
    <property type="entry name" value="apgM"/>
    <property type="match status" value="1"/>
</dbReference>
<accession>A0A444L7V4</accession>
<comment type="similarity">
    <text evidence="4">Belongs to the BPG-independent phosphoglycerate mutase family. A-PGAM subfamily.</text>
</comment>
<dbReference type="GO" id="GO:0004619">
    <property type="term" value="F:phosphoglycerate mutase activity"/>
    <property type="evidence" value="ECO:0007669"/>
    <property type="project" value="UniProtKB-EC"/>
</dbReference>
<dbReference type="EMBL" id="RXGA01000002">
    <property type="protein sequence ID" value="RWX73639.1"/>
    <property type="molecule type" value="Genomic_DNA"/>
</dbReference>
<dbReference type="GO" id="GO:0006096">
    <property type="term" value="P:glycolytic process"/>
    <property type="evidence" value="ECO:0007669"/>
    <property type="project" value="UniProtKB-KW"/>
</dbReference>
<dbReference type="InterPro" id="IPR004456">
    <property type="entry name" value="Pglycerate_mutase_ApgM"/>
</dbReference>
<dbReference type="PANTHER" id="PTHR31209">
    <property type="entry name" value="COFACTOR-INDEPENDENT PHOSPHOGLYCERATE MUTASE"/>
    <property type="match status" value="1"/>
</dbReference>
<feature type="region of interest" description="Disordered" evidence="6">
    <location>
        <begin position="165"/>
        <end position="184"/>
    </location>
</feature>